<dbReference type="Proteomes" id="UP000054937">
    <property type="component" value="Unassembled WGS sequence"/>
</dbReference>
<dbReference type="OMA" id="QRKWNGP"/>
<dbReference type="InterPro" id="IPR044831">
    <property type="entry name" value="Ccp1-like"/>
</dbReference>
<dbReference type="GO" id="GO:0046872">
    <property type="term" value="F:metal ion binding"/>
    <property type="evidence" value="ECO:0007669"/>
    <property type="project" value="UniProtKB-KW"/>
</dbReference>
<keyword evidence="6" id="KW-0560">Oxidoreductase</keyword>
<evidence type="ECO:0000256" key="7">
    <source>
        <dbReference type="ARBA" id="ARBA00023004"/>
    </source>
</evidence>
<dbReference type="Gene3D" id="1.10.420.10">
    <property type="entry name" value="Peroxidase, domain 2"/>
    <property type="match status" value="1"/>
</dbReference>
<reference evidence="9 10" key="1">
    <citation type="journal article" date="2015" name="Sci. Rep.">
        <title>Genome of the facultative scuticociliatosis pathogen Pseudocohnilembus persalinus provides insight into its virulence through horizontal gene transfer.</title>
        <authorList>
            <person name="Xiong J."/>
            <person name="Wang G."/>
            <person name="Cheng J."/>
            <person name="Tian M."/>
            <person name="Pan X."/>
            <person name="Warren A."/>
            <person name="Jiang C."/>
            <person name="Yuan D."/>
            <person name="Miao W."/>
        </authorList>
    </citation>
    <scope>NUCLEOTIDE SEQUENCE [LARGE SCALE GENOMIC DNA]</scope>
    <source>
        <strain evidence="9">36N120E</strain>
    </source>
</reference>
<dbReference type="SUPFAM" id="SSF48113">
    <property type="entry name" value="Heme-dependent peroxidases"/>
    <property type="match status" value="1"/>
</dbReference>
<dbReference type="Gene3D" id="1.10.520.10">
    <property type="match status" value="1"/>
</dbReference>
<evidence type="ECO:0000313" key="10">
    <source>
        <dbReference type="Proteomes" id="UP000054937"/>
    </source>
</evidence>
<dbReference type="GO" id="GO:0004601">
    <property type="term" value="F:peroxidase activity"/>
    <property type="evidence" value="ECO:0007669"/>
    <property type="project" value="UniProtKB-KW"/>
</dbReference>
<evidence type="ECO:0000256" key="4">
    <source>
        <dbReference type="ARBA" id="ARBA00022617"/>
    </source>
</evidence>
<comment type="caution">
    <text evidence="9">The sequence shown here is derived from an EMBL/GenBank/DDBJ whole genome shotgun (WGS) entry which is preliminary data.</text>
</comment>
<organism evidence="9 10">
    <name type="scientific">Pseudocohnilembus persalinus</name>
    <name type="common">Ciliate</name>
    <dbReference type="NCBI Taxonomy" id="266149"/>
    <lineage>
        <taxon>Eukaryota</taxon>
        <taxon>Sar</taxon>
        <taxon>Alveolata</taxon>
        <taxon>Ciliophora</taxon>
        <taxon>Intramacronucleata</taxon>
        <taxon>Oligohymenophorea</taxon>
        <taxon>Scuticociliatia</taxon>
        <taxon>Philasterida</taxon>
        <taxon>Pseudocohnilembidae</taxon>
        <taxon>Pseudocohnilembus</taxon>
    </lineage>
</organism>
<dbReference type="InterPro" id="IPR019794">
    <property type="entry name" value="Peroxidases_AS"/>
</dbReference>
<dbReference type="InParanoid" id="A0A0V0QS85"/>
<evidence type="ECO:0000256" key="1">
    <source>
        <dbReference type="ARBA" id="ARBA00003917"/>
    </source>
</evidence>
<gene>
    <name evidence="9" type="ORF">PPERSA_06474</name>
</gene>
<evidence type="ECO:0000259" key="8">
    <source>
        <dbReference type="PROSITE" id="PS50873"/>
    </source>
</evidence>
<dbReference type="PRINTS" id="PR00458">
    <property type="entry name" value="PEROXIDASE"/>
</dbReference>
<name>A0A0V0QS85_PSEPJ</name>
<dbReference type="GO" id="GO:0000302">
    <property type="term" value="P:response to reactive oxygen species"/>
    <property type="evidence" value="ECO:0007669"/>
    <property type="project" value="TreeGrafter"/>
</dbReference>
<dbReference type="FunFam" id="1.10.520.10:FF:000005">
    <property type="entry name" value="Cytochrome c peroxidase"/>
    <property type="match status" value="1"/>
</dbReference>
<feature type="domain" description="Plant heme peroxidase family profile" evidence="8">
    <location>
        <begin position="64"/>
        <end position="305"/>
    </location>
</feature>
<dbReference type="OrthoDB" id="2859658at2759"/>
<proteinExistence type="inferred from homology"/>
<dbReference type="PROSITE" id="PS00436">
    <property type="entry name" value="PEROXIDASE_2"/>
    <property type="match status" value="1"/>
</dbReference>
<keyword evidence="7" id="KW-0408">Iron</keyword>
<dbReference type="InterPro" id="IPR010255">
    <property type="entry name" value="Haem_peroxidase_sf"/>
</dbReference>
<protein>
    <submittedName>
        <fullName evidence="9">Heme peroxidase</fullName>
    </submittedName>
</protein>
<evidence type="ECO:0000256" key="3">
    <source>
        <dbReference type="ARBA" id="ARBA00022559"/>
    </source>
</evidence>
<dbReference type="PANTHER" id="PTHR31356:SF66">
    <property type="entry name" value="CATALASE-PEROXIDASE"/>
    <property type="match status" value="1"/>
</dbReference>
<dbReference type="FunFam" id="1.10.420.10:FF:000009">
    <property type="entry name" value="Ascorbate peroxidase"/>
    <property type="match status" value="1"/>
</dbReference>
<evidence type="ECO:0000256" key="5">
    <source>
        <dbReference type="ARBA" id="ARBA00022723"/>
    </source>
</evidence>
<dbReference type="PRINTS" id="PR00459">
    <property type="entry name" value="ASPEROXIDASE"/>
</dbReference>
<dbReference type="PROSITE" id="PS50873">
    <property type="entry name" value="PEROXIDASE_4"/>
    <property type="match status" value="1"/>
</dbReference>
<comment type="function">
    <text evidence="1">Destroys radicals which are normally produced within the cells and which are toxic to biological systems.</text>
</comment>
<comment type="similarity">
    <text evidence="2">Belongs to the peroxidase family. Cytochrome c peroxidase subfamily.</text>
</comment>
<sequence length="305" mass="34746">MQNILGGLFLGGIGAYGYMTDWSFKQVSNQELNLQKTNFKVPKIDYDTIREEIEEIIPNQDHDDGSIGPILVRLAWHASGTYDAKTNTGGSNGATMRFPYEASDPGNNGLQKARKFLEPIKEKHPEITYADLWVLASYVALEFMGLPKIPFTPGRVDAADEKECPPHGRLPDASKDAKHVRDIFGRMGFTDREMVVLIAGGHGIGRCHKENSKYEGPWTNSPIGFTNLFFKELFDNQWNEKKWDGNKQFEDKNKRLMMLPTDMVIKTDENFKKWALLYKDDPEQFSSDFVDTFKKLTELGFTPNF</sequence>
<dbReference type="Pfam" id="PF00141">
    <property type="entry name" value="peroxidase"/>
    <property type="match status" value="1"/>
</dbReference>
<evidence type="ECO:0000256" key="2">
    <source>
        <dbReference type="ARBA" id="ARBA00005997"/>
    </source>
</evidence>
<dbReference type="InterPro" id="IPR002016">
    <property type="entry name" value="Haem_peroxidase"/>
</dbReference>
<evidence type="ECO:0000256" key="6">
    <source>
        <dbReference type="ARBA" id="ARBA00023002"/>
    </source>
</evidence>
<keyword evidence="5" id="KW-0479">Metal-binding</keyword>
<evidence type="ECO:0000313" key="9">
    <source>
        <dbReference type="EMBL" id="KRX04840.1"/>
    </source>
</evidence>
<dbReference type="EMBL" id="LDAU01000110">
    <property type="protein sequence ID" value="KRX04840.1"/>
    <property type="molecule type" value="Genomic_DNA"/>
</dbReference>
<dbReference type="GO" id="GO:0020037">
    <property type="term" value="F:heme binding"/>
    <property type="evidence" value="ECO:0007669"/>
    <property type="project" value="InterPro"/>
</dbReference>
<dbReference type="AlphaFoldDB" id="A0A0V0QS85"/>
<keyword evidence="10" id="KW-1185">Reference proteome</keyword>
<keyword evidence="3 9" id="KW-0575">Peroxidase</keyword>
<dbReference type="InterPro" id="IPR002207">
    <property type="entry name" value="Peroxidase_I"/>
</dbReference>
<accession>A0A0V0QS85</accession>
<dbReference type="PANTHER" id="PTHR31356">
    <property type="entry name" value="THYLAKOID LUMENAL 29 KDA PROTEIN, CHLOROPLASTIC-RELATED"/>
    <property type="match status" value="1"/>
</dbReference>
<keyword evidence="4" id="KW-0349">Heme</keyword>
<dbReference type="GO" id="GO:0042744">
    <property type="term" value="P:hydrogen peroxide catabolic process"/>
    <property type="evidence" value="ECO:0007669"/>
    <property type="project" value="TreeGrafter"/>
</dbReference>
<dbReference type="GO" id="GO:0034599">
    <property type="term" value="P:cellular response to oxidative stress"/>
    <property type="evidence" value="ECO:0007669"/>
    <property type="project" value="InterPro"/>
</dbReference>